<evidence type="ECO:0000256" key="8">
    <source>
        <dbReference type="ARBA" id="ARBA00023157"/>
    </source>
</evidence>
<comment type="caution">
    <text evidence="17">The sequence shown here is derived from an EMBL/GenBank/DDBJ whole genome shotgun (WGS) entry which is preliminary data.</text>
</comment>
<evidence type="ECO:0000256" key="9">
    <source>
        <dbReference type="ARBA" id="ARBA00023284"/>
    </source>
</evidence>
<evidence type="ECO:0000256" key="5">
    <source>
        <dbReference type="ARBA" id="ARBA00022827"/>
    </source>
</evidence>
<evidence type="ECO:0000313" key="17">
    <source>
        <dbReference type="EMBL" id="GAO98854.1"/>
    </source>
</evidence>
<feature type="domain" description="FAD/NAD(P)-binding" evidence="16">
    <location>
        <begin position="6"/>
        <end position="331"/>
    </location>
</feature>
<dbReference type="NCBIfam" id="TIGR01350">
    <property type="entry name" value="lipoamide_DH"/>
    <property type="match status" value="1"/>
</dbReference>
<feature type="binding site" evidence="12">
    <location>
        <position position="206"/>
    </location>
    <ligand>
        <name>NAD(+)</name>
        <dbReference type="ChEBI" id="CHEBI:57540"/>
    </ligand>
</feature>
<dbReference type="InterPro" id="IPR023753">
    <property type="entry name" value="FAD/NAD-binding_dom"/>
</dbReference>
<dbReference type="SUPFAM" id="SSF55424">
    <property type="entry name" value="FAD/NAD-linked reductases, dimerisation (C-terminal) domain"/>
    <property type="match status" value="1"/>
</dbReference>
<dbReference type="GO" id="GO:0050660">
    <property type="term" value="F:flavin adenine dinucleotide binding"/>
    <property type="evidence" value="ECO:0007669"/>
    <property type="project" value="InterPro"/>
</dbReference>
<proteinExistence type="inferred from homology"/>
<feature type="binding site" evidence="12">
    <location>
        <position position="275"/>
    </location>
    <ligand>
        <name>NAD(+)</name>
        <dbReference type="ChEBI" id="CHEBI:57540"/>
    </ligand>
</feature>
<evidence type="ECO:0000256" key="10">
    <source>
        <dbReference type="ARBA" id="ARBA00049187"/>
    </source>
</evidence>
<dbReference type="Gene3D" id="3.50.50.60">
    <property type="entry name" value="FAD/NAD(P)-binding domain"/>
    <property type="match status" value="2"/>
</dbReference>
<dbReference type="FunFam" id="3.30.390.30:FF:000001">
    <property type="entry name" value="Dihydrolipoyl dehydrogenase"/>
    <property type="match status" value="1"/>
</dbReference>
<dbReference type="PIRSF" id="PIRSF000350">
    <property type="entry name" value="Mercury_reductase_MerA"/>
    <property type="match status" value="1"/>
</dbReference>
<keyword evidence="8" id="KW-1015">Disulfide bond</keyword>
<evidence type="ECO:0000256" key="6">
    <source>
        <dbReference type="ARBA" id="ARBA00023002"/>
    </source>
</evidence>
<dbReference type="InterPro" id="IPR050151">
    <property type="entry name" value="Class-I_Pyr_Nuc-Dis_Oxidored"/>
</dbReference>
<dbReference type="InterPro" id="IPR036188">
    <property type="entry name" value="FAD/NAD-bd_sf"/>
</dbReference>
<dbReference type="Pfam" id="PF02852">
    <property type="entry name" value="Pyr_redox_dim"/>
    <property type="match status" value="1"/>
</dbReference>
<dbReference type="PANTHER" id="PTHR22912">
    <property type="entry name" value="DISULFIDE OXIDOREDUCTASE"/>
    <property type="match status" value="1"/>
</dbReference>
<keyword evidence="18" id="KW-1185">Reference proteome</keyword>
<feature type="binding site" evidence="12">
    <location>
        <position position="53"/>
    </location>
    <ligand>
        <name>FAD</name>
        <dbReference type="ChEBI" id="CHEBI:57692"/>
    </ligand>
</feature>
<evidence type="ECO:0000256" key="11">
    <source>
        <dbReference type="PIRSR" id="PIRSR000350-2"/>
    </source>
</evidence>
<feature type="binding site" evidence="12">
    <location>
        <begin position="183"/>
        <end position="190"/>
    </location>
    <ligand>
        <name>NAD(+)</name>
        <dbReference type="ChEBI" id="CHEBI:57540"/>
    </ligand>
</feature>
<comment type="miscellaneous">
    <text evidence="14">The active site is a redox-active disulfide bond.</text>
</comment>
<evidence type="ECO:0000256" key="4">
    <source>
        <dbReference type="ARBA" id="ARBA00022630"/>
    </source>
</evidence>
<dbReference type="STRING" id="1629334.Cva_01524"/>
<feature type="binding site" evidence="12">
    <location>
        <position position="316"/>
    </location>
    <ligand>
        <name>FAD</name>
        <dbReference type="ChEBI" id="CHEBI:57692"/>
    </ligand>
</feature>
<dbReference type="EMBL" id="BBVC01000098">
    <property type="protein sequence ID" value="GAO98854.1"/>
    <property type="molecule type" value="Genomic_DNA"/>
</dbReference>
<dbReference type="OrthoDB" id="9781772at2"/>
<keyword evidence="4 14" id="KW-0285">Flavoprotein</keyword>
<evidence type="ECO:0000313" key="18">
    <source>
        <dbReference type="Proteomes" id="UP000036771"/>
    </source>
</evidence>
<dbReference type="GO" id="GO:0005737">
    <property type="term" value="C:cytoplasm"/>
    <property type="evidence" value="ECO:0007669"/>
    <property type="project" value="UniProtKB-ARBA"/>
</dbReference>
<dbReference type="PROSITE" id="PS00076">
    <property type="entry name" value="PYRIDINE_REDOX_1"/>
    <property type="match status" value="1"/>
</dbReference>
<dbReference type="PRINTS" id="PR00368">
    <property type="entry name" value="FADPNR"/>
</dbReference>
<dbReference type="InterPro" id="IPR004099">
    <property type="entry name" value="Pyr_nucl-diS_OxRdtase_dimer"/>
</dbReference>
<dbReference type="Proteomes" id="UP000036771">
    <property type="component" value="Unassembled WGS sequence"/>
</dbReference>
<feature type="domain" description="Pyridine nucleotide-disulphide oxidoreductase dimerisation" evidence="15">
    <location>
        <begin position="350"/>
        <end position="459"/>
    </location>
</feature>
<evidence type="ECO:0000256" key="12">
    <source>
        <dbReference type="PIRSR" id="PIRSR000350-3"/>
    </source>
</evidence>
<evidence type="ECO:0000256" key="3">
    <source>
        <dbReference type="ARBA" id="ARBA00016961"/>
    </source>
</evidence>
<dbReference type="InterPro" id="IPR001100">
    <property type="entry name" value="Pyr_nuc-diS_OxRdtase"/>
</dbReference>
<comment type="cofactor">
    <cofactor evidence="12 14">
        <name>FAD</name>
        <dbReference type="ChEBI" id="CHEBI:57692"/>
    </cofactor>
    <text evidence="12 14">Binds 1 FAD per subunit.</text>
</comment>
<dbReference type="InterPro" id="IPR012999">
    <property type="entry name" value="Pyr_OxRdtase_I_AS"/>
</dbReference>
<evidence type="ECO:0000256" key="14">
    <source>
        <dbReference type="RuleBase" id="RU003692"/>
    </source>
</evidence>
<dbReference type="PANTHER" id="PTHR22912:SF151">
    <property type="entry name" value="DIHYDROLIPOYL DEHYDROGENASE, MITOCHONDRIAL"/>
    <property type="match status" value="1"/>
</dbReference>
<keyword evidence="9 14" id="KW-0676">Redox-active center</keyword>
<keyword evidence="5 12" id="KW-0274">FAD</keyword>
<keyword evidence="12" id="KW-0547">Nucleotide-binding</keyword>
<dbReference type="InterPro" id="IPR016156">
    <property type="entry name" value="FAD/NAD-linked_Rdtase_dimer_sf"/>
</dbReference>
<accession>A0A0K8MG23</accession>
<keyword evidence="7 12" id="KW-0520">NAD</keyword>
<evidence type="ECO:0000256" key="2">
    <source>
        <dbReference type="ARBA" id="ARBA00012608"/>
    </source>
</evidence>
<protein>
    <recommendedName>
        <fullName evidence="3 14">Dihydrolipoyl dehydrogenase</fullName>
        <ecNumber evidence="2 14">1.8.1.4</ecNumber>
    </recommendedName>
</protein>
<comment type="similarity">
    <text evidence="1 14">Belongs to the class-I pyridine nucleotide-disulfide oxidoreductase family.</text>
</comment>
<evidence type="ECO:0000256" key="1">
    <source>
        <dbReference type="ARBA" id="ARBA00007532"/>
    </source>
</evidence>
<organism evidence="17 18">
    <name type="scientific">Caedimonas varicaedens</name>
    <dbReference type="NCBI Taxonomy" id="1629334"/>
    <lineage>
        <taxon>Bacteria</taxon>
        <taxon>Pseudomonadati</taxon>
        <taxon>Pseudomonadota</taxon>
        <taxon>Alphaproteobacteria</taxon>
        <taxon>Holosporales</taxon>
        <taxon>Caedimonadaceae</taxon>
        <taxon>Caedimonas</taxon>
    </lineage>
</organism>
<dbReference type="InterPro" id="IPR006258">
    <property type="entry name" value="Lipoamide_DH"/>
</dbReference>
<reference evidence="17 18" key="1">
    <citation type="submission" date="2015-03" db="EMBL/GenBank/DDBJ databases">
        <title>Caedibacter varicaedens, whole genome shotgun sequence.</title>
        <authorList>
            <person name="Suzuki H."/>
            <person name="Dapper A.L."/>
            <person name="Gibson A.K."/>
            <person name="Jackson C."/>
            <person name="Lee H."/>
            <person name="Pejaver V.R."/>
            <person name="Doak T."/>
            <person name="Lynch M."/>
        </authorList>
    </citation>
    <scope>NUCLEOTIDE SEQUENCE [LARGE SCALE GENOMIC DNA]</scope>
</reference>
<dbReference type="Gene3D" id="3.30.390.30">
    <property type="match status" value="1"/>
</dbReference>
<evidence type="ECO:0000259" key="15">
    <source>
        <dbReference type="Pfam" id="PF02852"/>
    </source>
</evidence>
<dbReference type="GO" id="GO:0004148">
    <property type="term" value="F:dihydrolipoyl dehydrogenase (NADH) activity"/>
    <property type="evidence" value="ECO:0007669"/>
    <property type="project" value="UniProtKB-EC"/>
</dbReference>
<gene>
    <name evidence="17" type="primary">lpd3</name>
    <name evidence="17" type="ORF">Cva_01524</name>
</gene>
<feature type="binding site" evidence="12">
    <location>
        <begin position="322"/>
        <end position="325"/>
    </location>
    <ligand>
        <name>FAD</name>
        <dbReference type="ChEBI" id="CHEBI:57692"/>
    </ligand>
</feature>
<evidence type="ECO:0000259" key="16">
    <source>
        <dbReference type="Pfam" id="PF07992"/>
    </source>
</evidence>
<feature type="disulfide bond" description="Redox-active" evidence="13">
    <location>
        <begin position="44"/>
        <end position="49"/>
    </location>
</feature>
<evidence type="ECO:0000256" key="7">
    <source>
        <dbReference type="ARBA" id="ARBA00023027"/>
    </source>
</evidence>
<dbReference type="FunFam" id="3.50.50.60:FF:000001">
    <property type="entry name" value="Dihydrolipoyl dehydrogenase, mitochondrial"/>
    <property type="match status" value="1"/>
</dbReference>
<comment type="catalytic activity">
    <reaction evidence="10 14">
        <text>N(6)-[(R)-dihydrolipoyl]-L-lysyl-[protein] + NAD(+) = N(6)-[(R)-lipoyl]-L-lysyl-[protein] + NADH + H(+)</text>
        <dbReference type="Rhea" id="RHEA:15045"/>
        <dbReference type="Rhea" id="RHEA-COMP:10474"/>
        <dbReference type="Rhea" id="RHEA-COMP:10475"/>
        <dbReference type="ChEBI" id="CHEBI:15378"/>
        <dbReference type="ChEBI" id="CHEBI:57540"/>
        <dbReference type="ChEBI" id="CHEBI:57945"/>
        <dbReference type="ChEBI" id="CHEBI:83099"/>
        <dbReference type="ChEBI" id="CHEBI:83100"/>
        <dbReference type="EC" id="1.8.1.4"/>
    </reaction>
</comment>
<keyword evidence="6 14" id="KW-0560">Oxidoreductase</keyword>
<name>A0A0K8MG23_9PROT</name>
<dbReference type="AlphaFoldDB" id="A0A0K8MG23"/>
<dbReference type="GO" id="GO:0006103">
    <property type="term" value="P:2-oxoglutarate metabolic process"/>
    <property type="evidence" value="ECO:0007669"/>
    <property type="project" value="TreeGrafter"/>
</dbReference>
<dbReference type="PRINTS" id="PR00411">
    <property type="entry name" value="PNDRDTASEI"/>
</dbReference>
<dbReference type="Pfam" id="PF07992">
    <property type="entry name" value="Pyr_redox_2"/>
    <property type="match status" value="1"/>
</dbReference>
<dbReference type="SUPFAM" id="SSF51905">
    <property type="entry name" value="FAD/NAD(P)-binding domain"/>
    <property type="match status" value="1"/>
</dbReference>
<sequence length="469" mass="50433">MEIQSFDVIVIGSGPAGYVASIKAAQLGMKVACIDKQADPGGTCLNVGCIPSKVLLNSSQKFHEAKTGFNTHGIYCDGLRFDLLQMMSRKDKIVSNLTQGIQYLFRKNNVIFIQGTATFLSPTSVAITKETGDSQTLTASKIVIATGSAPVVLPNVNIDEKVIVTSTGALSLERVPERMVIIGGGYIGLEIGSVWRRLGAQVTVVEYMDTIVPQMDREISAAFLRSLKALGIEFQLGTRVLGIHRQDEGATVIVQPALGGAEEKLVAGVVMLSMGRHPFSEGLGLDRVGIQVDERGVIQINQNFQTNISSIYAIGDVVRGPMLAHKGEEEGVAVAEILAGQKPHINYDAIPAIVYTHPEVATVGKTEEQLKATGVPYRVGKFPFTANSRARVNEETEGFVKILSHQQTDEVLGIHIIHADAGNMIAEAVIAMEYRASSEDIARICHAHPTVSEAMKEAAMATYSKAIHI</sequence>
<feature type="active site" description="Proton acceptor" evidence="11">
    <location>
        <position position="448"/>
    </location>
</feature>
<dbReference type="EC" id="1.8.1.4" evidence="2 14"/>
<evidence type="ECO:0000256" key="13">
    <source>
        <dbReference type="PIRSR" id="PIRSR000350-4"/>
    </source>
</evidence>
<feature type="binding site" evidence="12">
    <location>
        <begin position="146"/>
        <end position="148"/>
    </location>
    <ligand>
        <name>FAD</name>
        <dbReference type="ChEBI" id="CHEBI:57692"/>
    </ligand>
</feature>